<sequence length="63" mass="7246">MAKPVLFLWSAHWIEKVLACAKEVNVVLMRIPPGYPCVCQPADVCWNKPFKQKMHGFTIWSNS</sequence>
<evidence type="ECO:0000256" key="1">
    <source>
        <dbReference type="SAM" id="SignalP"/>
    </source>
</evidence>
<keyword evidence="3" id="KW-1185">Reference proteome</keyword>
<gene>
    <name evidence="2" type="ORF">PHMEG_0002210</name>
</gene>
<accession>A0A225WZE0</accession>
<feature type="signal peptide" evidence="1">
    <location>
        <begin position="1"/>
        <end position="19"/>
    </location>
</feature>
<feature type="chain" id="PRO_5012985539" evidence="1">
    <location>
        <begin position="20"/>
        <end position="63"/>
    </location>
</feature>
<name>A0A225WZE0_9STRA</name>
<evidence type="ECO:0000313" key="3">
    <source>
        <dbReference type="Proteomes" id="UP000198211"/>
    </source>
</evidence>
<keyword evidence="1" id="KW-0732">Signal</keyword>
<protein>
    <submittedName>
        <fullName evidence="2">Uncharacterized protein</fullName>
    </submittedName>
</protein>
<dbReference type="Proteomes" id="UP000198211">
    <property type="component" value="Unassembled WGS sequence"/>
</dbReference>
<reference evidence="3" key="1">
    <citation type="submission" date="2017-03" db="EMBL/GenBank/DDBJ databases">
        <title>Phytopthora megakarya and P. palmivora, two closely related causual agents of cacao black pod achieved similar genome size and gene model numbers by different mechanisms.</title>
        <authorList>
            <person name="Ali S."/>
            <person name="Shao J."/>
            <person name="Larry D.J."/>
            <person name="Kronmiller B."/>
            <person name="Shen D."/>
            <person name="Strem M.D."/>
            <person name="Melnick R.L."/>
            <person name="Guiltinan M.J."/>
            <person name="Tyler B.M."/>
            <person name="Meinhardt L.W."/>
            <person name="Bailey B.A."/>
        </authorList>
    </citation>
    <scope>NUCLEOTIDE SEQUENCE [LARGE SCALE GENOMIC DNA]</scope>
    <source>
        <strain evidence="3">zdho120</strain>
    </source>
</reference>
<proteinExistence type="predicted"/>
<organism evidence="2 3">
    <name type="scientific">Phytophthora megakarya</name>
    <dbReference type="NCBI Taxonomy" id="4795"/>
    <lineage>
        <taxon>Eukaryota</taxon>
        <taxon>Sar</taxon>
        <taxon>Stramenopiles</taxon>
        <taxon>Oomycota</taxon>
        <taxon>Peronosporomycetes</taxon>
        <taxon>Peronosporales</taxon>
        <taxon>Peronosporaceae</taxon>
        <taxon>Phytophthora</taxon>
    </lineage>
</organism>
<dbReference type="EMBL" id="NBNE01000093">
    <property type="protein sequence ID" value="OWZ23001.1"/>
    <property type="molecule type" value="Genomic_DNA"/>
</dbReference>
<dbReference type="AlphaFoldDB" id="A0A225WZE0"/>
<comment type="caution">
    <text evidence="2">The sequence shown here is derived from an EMBL/GenBank/DDBJ whole genome shotgun (WGS) entry which is preliminary data.</text>
</comment>
<dbReference type="OrthoDB" id="120790at2759"/>
<evidence type="ECO:0000313" key="2">
    <source>
        <dbReference type="EMBL" id="OWZ23001.1"/>
    </source>
</evidence>